<dbReference type="SMART" id="SM00382">
    <property type="entry name" value="AAA"/>
    <property type="match status" value="2"/>
</dbReference>
<keyword evidence="8" id="KW-0472">Membrane</keyword>
<evidence type="ECO:0000256" key="1">
    <source>
        <dbReference type="ARBA" id="ARBA00022448"/>
    </source>
</evidence>
<dbReference type="SUPFAM" id="SSF52540">
    <property type="entry name" value="P-loop containing nucleoside triphosphate hydrolases"/>
    <property type="match status" value="2"/>
</dbReference>
<evidence type="ECO:0000313" key="10">
    <source>
        <dbReference type="EMBL" id="GAA4900929.1"/>
    </source>
</evidence>
<gene>
    <name evidence="10" type="ORF">GCM10025789_19440</name>
</gene>
<keyword evidence="5" id="KW-0547">Nucleotide-binding</keyword>
<evidence type="ECO:0000256" key="8">
    <source>
        <dbReference type="ARBA" id="ARBA00023136"/>
    </source>
</evidence>
<dbReference type="GO" id="GO:0005524">
    <property type="term" value="F:ATP binding"/>
    <property type="evidence" value="ECO:0007669"/>
    <property type="project" value="UniProtKB-KW"/>
</dbReference>
<dbReference type="EMBL" id="BAABLV010000031">
    <property type="protein sequence ID" value="GAA4900929.1"/>
    <property type="molecule type" value="Genomic_DNA"/>
</dbReference>
<dbReference type="InterPro" id="IPR050107">
    <property type="entry name" value="ABC_carbohydrate_import_ATPase"/>
</dbReference>
<evidence type="ECO:0000256" key="7">
    <source>
        <dbReference type="ARBA" id="ARBA00022967"/>
    </source>
</evidence>
<keyword evidence="6 10" id="KW-0067">ATP-binding</keyword>
<accession>A0ABP9FEL7</accession>
<reference evidence="11" key="1">
    <citation type="journal article" date="2019" name="Int. J. Syst. Evol. Microbiol.">
        <title>The Global Catalogue of Microorganisms (GCM) 10K type strain sequencing project: providing services to taxonomists for standard genome sequencing and annotation.</title>
        <authorList>
            <consortium name="The Broad Institute Genomics Platform"/>
            <consortium name="The Broad Institute Genome Sequencing Center for Infectious Disease"/>
            <person name="Wu L."/>
            <person name="Ma J."/>
        </authorList>
    </citation>
    <scope>NUCLEOTIDE SEQUENCE [LARGE SCALE GENOMIC DNA]</scope>
    <source>
        <strain evidence="11">JCM 19125</strain>
    </source>
</reference>
<dbReference type="Gene3D" id="3.40.50.300">
    <property type="entry name" value="P-loop containing nucleotide triphosphate hydrolases"/>
    <property type="match status" value="2"/>
</dbReference>
<feature type="domain" description="ABC transporter" evidence="9">
    <location>
        <begin position="17"/>
        <end position="253"/>
    </location>
</feature>
<sequence length="522" mass="55726">MAAALPPQRTVEGTPRLSLTGVSKRYGGVRAIRSADFTLMPGEVHAVVGENGAGKSTMIKIIAGAEYADTGTFEMDGEPVQVRSAAEALNMGIATVYQEAQLFGQLTVGENIFLGREKTQGARIDWAAQKKEVVDLLAAFGLPESFVTRKVEELSAAEQQQVSIAKALAEEAKILILDEPSAILTDAEIDNLFTAVRRLAAEGVSIIYITHRLDELFEICDVVTVMRDGETLGTFDIEHLSVGALADLMVGGEFAGSASTRDADSTGEVKLALHHLGSGRRFHDVSFEVRGGEVVVLYGLVGSGVAEIAGATYGMQSVTSGSMELLGRRFRPRSASEAQRAGLAMLPANRKKEGMFSFQPINFNISVGSLHLFRSLGVMMNRAKERTTADNLIKALSIKTPSQEQKISALSGGNAQKVVLARQLVNRPEVLVLAEPSQGVDIGAKDEIHKLIDEVCDEGTAVLVATSDLMEALRIADRLIVIRNGTTFTEFSRGVSQARVLAAASGELSAEDQAELAEGTHS</sequence>
<dbReference type="InterPro" id="IPR017871">
    <property type="entry name" value="ABC_transporter-like_CS"/>
</dbReference>
<keyword evidence="1" id="KW-0813">Transport</keyword>
<dbReference type="InterPro" id="IPR003593">
    <property type="entry name" value="AAA+_ATPase"/>
</dbReference>
<dbReference type="PROSITE" id="PS00211">
    <property type="entry name" value="ABC_TRANSPORTER_1"/>
    <property type="match status" value="1"/>
</dbReference>
<dbReference type="CDD" id="cd03216">
    <property type="entry name" value="ABC_Carb_Monos_I"/>
    <property type="match status" value="1"/>
</dbReference>
<evidence type="ECO:0000256" key="3">
    <source>
        <dbReference type="ARBA" id="ARBA00022597"/>
    </source>
</evidence>
<dbReference type="InterPro" id="IPR027417">
    <property type="entry name" value="P-loop_NTPase"/>
</dbReference>
<organism evidence="10 11">
    <name type="scientific">Tessaracoccus lubricantis</name>
    <dbReference type="NCBI Taxonomy" id="545543"/>
    <lineage>
        <taxon>Bacteria</taxon>
        <taxon>Bacillati</taxon>
        <taxon>Actinomycetota</taxon>
        <taxon>Actinomycetes</taxon>
        <taxon>Propionibacteriales</taxon>
        <taxon>Propionibacteriaceae</taxon>
        <taxon>Tessaracoccus</taxon>
    </lineage>
</organism>
<dbReference type="PANTHER" id="PTHR43790:SF3">
    <property type="entry name" value="D-ALLOSE IMPORT ATP-BINDING PROTEIN ALSA-RELATED"/>
    <property type="match status" value="1"/>
</dbReference>
<keyword evidence="2" id="KW-1003">Cell membrane</keyword>
<keyword evidence="7" id="KW-1278">Translocase</keyword>
<evidence type="ECO:0000256" key="6">
    <source>
        <dbReference type="ARBA" id="ARBA00022840"/>
    </source>
</evidence>
<keyword evidence="11" id="KW-1185">Reference proteome</keyword>
<evidence type="ECO:0000256" key="5">
    <source>
        <dbReference type="ARBA" id="ARBA00022741"/>
    </source>
</evidence>
<evidence type="ECO:0000256" key="4">
    <source>
        <dbReference type="ARBA" id="ARBA00022737"/>
    </source>
</evidence>
<keyword evidence="3" id="KW-0762">Sugar transport</keyword>
<dbReference type="InterPro" id="IPR003439">
    <property type="entry name" value="ABC_transporter-like_ATP-bd"/>
</dbReference>
<dbReference type="Proteomes" id="UP001501521">
    <property type="component" value="Unassembled WGS sequence"/>
</dbReference>
<evidence type="ECO:0000256" key="2">
    <source>
        <dbReference type="ARBA" id="ARBA00022475"/>
    </source>
</evidence>
<feature type="domain" description="ABC transporter" evidence="9">
    <location>
        <begin position="260"/>
        <end position="509"/>
    </location>
</feature>
<keyword evidence="4" id="KW-0677">Repeat</keyword>
<dbReference type="PROSITE" id="PS50893">
    <property type="entry name" value="ABC_TRANSPORTER_2"/>
    <property type="match status" value="2"/>
</dbReference>
<dbReference type="Pfam" id="PF00005">
    <property type="entry name" value="ABC_tran"/>
    <property type="match status" value="2"/>
</dbReference>
<dbReference type="CDD" id="cd03215">
    <property type="entry name" value="ABC_Carb_Monos_II"/>
    <property type="match status" value="1"/>
</dbReference>
<evidence type="ECO:0000313" key="11">
    <source>
        <dbReference type="Proteomes" id="UP001501521"/>
    </source>
</evidence>
<dbReference type="PANTHER" id="PTHR43790">
    <property type="entry name" value="CARBOHYDRATE TRANSPORT ATP-BINDING PROTEIN MG119-RELATED"/>
    <property type="match status" value="1"/>
</dbReference>
<protein>
    <submittedName>
        <fullName evidence="10">Sugar ABC transporter ATP-binding protein</fullName>
    </submittedName>
</protein>
<comment type="caution">
    <text evidence="10">The sequence shown here is derived from an EMBL/GenBank/DDBJ whole genome shotgun (WGS) entry which is preliminary data.</text>
</comment>
<proteinExistence type="predicted"/>
<name>A0ABP9FEL7_9ACTN</name>
<evidence type="ECO:0000259" key="9">
    <source>
        <dbReference type="PROSITE" id="PS50893"/>
    </source>
</evidence>